<proteinExistence type="predicted"/>
<feature type="domain" description="DUF397" evidence="1">
    <location>
        <begin position="3"/>
        <end position="53"/>
    </location>
</feature>
<keyword evidence="3" id="KW-1185">Reference proteome</keyword>
<dbReference type="InterPro" id="IPR007278">
    <property type="entry name" value="DUF397"/>
</dbReference>
<evidence type="ECO:0000313" key="3">
    <source>
        <dbReference type="Proteomes" id="UP001527866"/>
    </source>
</evidence>
<gene>
    <name evidence="2" type="ORF">O4J56_07055</name>
</gene>
<name>A0ABT4U1L7_9ACTN</name>
<evidence type="ECO:0000259" key="1">
    <source>
        <dbReference type="Pfam" id="PF04149"/>
    </source>
</evidence>
<dbReference type="Pfam" id="PF04149">
    <property type="entry name" value="DUF397"/>
    <property type="match status" value="1"/>
</dbReference>
<dbReference type="RefSeq" id="WP_270684494.1">
    <property type="nucleotide sequence ID" value="NZ_JAQFWQ010000013.1"/>
</dbReference>
<protein>
    <submittedName>
        <fullName evidence="2">DUF397 domain-containing protein</fullName>
    </submittedName>
</protein>
<organism evidence="2 3">
    <name type="scientific">Nocardiopsis endophytica</name>
    <dbReference type="NCBI Taxonomy" id="3018445"/>
    <lineage>
        <taxon>Bacteria</taxon>
        <taxon>Bacillati</taxon>
        <taxon>Actinomycetota</taxon>
        <taxon>Actinomycetes</taxon>
        <taxon>Streptosporangiales</taxon>
        <taxon>Nocardiopsidaceae</taxon>
        <taxon>Nocardiopsis</taxon>
    </lineage>
</organism>
<evidence type="ECO:0000313" key="2">
    <source>
        <dbReference type="EMBL" id="MDA2810394.1"/>
    </source>
</evidence>
<dbReference type="Proteomes" id="UP001527866">
    <property type="component" value="Unassembled WGS sequence"/>
</dbReference>
<accession>A0ABT4U1L7</accession>
<sequence length="60" mass="6629">MTRWHKSTYSDGQGGDCVEVAEGPLTAVRDTKHRDLGSLAFPSREWAAFLRGIARQPLEG</sequence>
<dbReference type="EMBL" id="JAQFWQ010000013">
    <property type="protein sequence ID" value="MDA2810394.1"/>
    <property type="molecule type" value="Genomic_DNA"/>
</dbReference>
<reference evidence="2 3" key="1">
    <citation type="submission" date="2023-01" db="EMBL/GenBank/DDBJ databases">
        <title>Draft genome sequence of Nocardiopsis sp. RSe5-2 isolated from halophytes.</title>
        <authorList>
            <person name="Duangmal K."/>
            <person name="Chantavorakit T."/>
        </authorList>
    </citation>
    <scope>NUCLEOTIDE SEQUENCE [LARGE SCALE GENOMIC DNA]</scope>
    <source>
        <strain evidence="2 3">RSe5-2</strain>
    </source>
</reference>
<comment type="caution">
    <text evidence="2">The sequence shown here is derived from an EMBL/GenBank/DDBJ whole genome shotgun (WGS) entry which is preliminary data.</text>
</comment>